<name>A0ABS2QA41_9BACL</name>
<dbReference type="InterPro" id="IPR036908">
    <property type="entry name" value="RlpA-like_sf"/>
</dbReference>
<dbReference type="Pfam" id="PF06725">
    <property type="entry name" value="3D"/>
    <property type="match status" value="1"/>
</dbReference>
<feature type="domain" description="3D" evidence="3">
    <location>
        <begin position="57"/>
        <end position="115"/>
    </location>
</feature>
<feature type="signal peptide" evidence="2">
    <location>
        <begin position="1"/>
        <end position="23"/>
    </location>
</feature>
<dbReference type="PANTHER" id="PTHR39160">
    <property type="entry name" value="CELL WALL-BINDING PROTEIN YOCH"/>
    <property type="match status" value="1"/>
</dbReference>
<keyword evidence="5" id="KW-1185">Reference proteome</keyword>
<reference evidence="4 5" key="1">
    <citation type="submission" date="2021-01" db="EMBL/GenBank/DDBJ databases">
        <title>Genomic Encyclopedia of Type Strains, Phase IV (KMG-IV): sequencing the most valuable type-strain genomes for metagenomic binning, comparative biology and taxonomic classification.</title>
        <authorList>
            <person name="Goeker M."/>
        </authorList>
    </citation>
    <scope>NUCLEOTIDE SEQUENCE [LARGE SCALE GENOMIC DNA]</scope>
    <source>
        <strain evidence="4 5">DSM 100968</strain>
    </source>
</reference>
<evidence type="ECO:0000256" key="2">
    <source>
        <dbReference type="SAM" id="SignalP"/>
    </source>
</evidence>
<protein>
    <submittedName>
        <fullName evidence="4">3D (Asp-Asp-Asp) domain-containing protein</fullName>
    </submittedName>
</protein>
<evidence type="ECO:0000259" key="3">
    <source>
        <dbReference type="Pfam" id="PF06725"/>
    </source>
</evidence>
<accession>A0ABS2QA41</accession>
<dbReference type="Gene3D" id="2.40.40.10">
    <property type="entry name" value="RlpA-like domain"/>
    <property type="match status" value="1"/>
</dbReference>
<dbReference type="EMBL" id="JAFBEV010000021">
    <property type="protein sequence ID" value="MBM7658657.1"/>
    <property type="molecule type" value="Genomic_DNA"/>
</dbReference>
<sequence>MKRLITALLIATFIFSVPFASHASAKGVKTIRVQSTAYCEKGITATGFNFNKNPGAKVIAVDPRVIPMFSLVVIPGYGKAIARDTGGRIKGKIIDVHFKTKHQALQWGRRSVKINVYTF</sequence>
<keyword evidence="1 2" id="KW-0732">Signal</keyword>
<evidence type="ECO:0000256" key="1">
    <source>
        <dbReference type="ARBA" id="ARBA00022729"/>
    </source>
</evidence>
<dbReference type="CDD" id="cd22786">
    <property type="entry name" value="DPBB_YuiC-like"/>
    <property type="match status" value="1"/>
</dbReference>
<organism evidence="4 5">
    <name type="scientific">Sporolactobacillus spathodeae</name>
    <dbReference type="NCBI Taxonomy" id="1465502"/>
    <lineage>
        <taxon>Bacteria</taxon>
        <taxon>Bacillati</taxon>
        <taxon>Bacillota</taxon>
        <taxon>Bacilli</taxon>
        <taxon>Bacillales</taxon>
        <taxon>Sporolactobacillaceae</taxon>
        <taxon>Sporolactobacillus</taxon>
    </lineage>
</organism>
<comment type="caution">
    <text evidence="4">The sequence shown here is derived from an EMBL/GenBank/DDBJ whole genome shotgun (WGS) entry which is preliminary data.</text>
</comment>
<evidence type="ECO:0000313" key="5">
    <source>
        <dbReference type="Proteomes" id="UP000823201"/>
    </source>
</evidence>
<dbReference type="Proteomes" id="UP000823201">
    <property type="component" value="Unassembled WGS sequence"/>
</dbReference>
<proteinExistence type="predicted"/>
<dbReference type="InterPro" id="IPR051933">
    <property type="entry name" value="Resuscitation_pf_RpfB"/>
</dbReference>
<dbReference type="PANTHER" id="PTHR39160:SF4">
    <property type="entry name" value="RESUSCITATION-PROMOTING FACTOR RPFB"/>
    <property type="match status" value="1"/>
</dbReference>
<feature type="chain" id="PRO_5046582018" evidence="2">
    <location>
        <begin position="24"/>
        <end position="119"/>
    </location>
</feature>
<gene>
    <name evidence="4" type="ORF">JOC27_002119</name>
</gene>
<evidence type="ECO:0000313" key="4">
    <source>
        <dbReference type="EMBL" id="MBM7658657.1"/>
    </source>
</evidence>
<dbReference type="RefSeq" id="WP_205007213.1">
    <property type="nucleotide sequence ID" value="NZ_CBCRXA010000021.1"/>
</dbReference>
<dbReference type="InterPro" id="IPR010611">
    <property type="entry name" value="3D_dom"/>
</dbReference>